<dbReference type="Gene3D" id="3.40.50.150">
    <property type="entry name" value="Vaccinia Virus protein VP39"/>
    <property type="match status" value="1"/>
</dbReference>
<sequence>MRTSKLVVASNGKRFIVGFIVLCIAAVLLMLALPSVPSDASTPTRHSSDEVGESSTIEVPAGAPEIATIEGKITVPPYRLNGTHFEVVRNLSTTPVEWYGSAAMDAEGFIVFPPGVDKVFIEVGTNDEPELGPLLRLHPNAALIGFEPQPGVFTDMLKKFPTKQRLVTFPAAITPSEGFVPMFVSAHKGCSSLLSMNDRARHFAKKEGKRAPRKSGVIQLRTLEYCASIDQQINVPSFPLRTVLSKIPPQISIDLLMIDAQGFDIVVASTIGSAGSRAKFVVLECQDLDPGHLLFLVQGAPSCHQQKQCFEASMPHRLEYCWDNAPKVREYNCLYRRPDVSIDDLPKGVKIVSQPRPIHYPTTIQYKCPKFDTQ</sequence>
<evidence type="ECO:0000313" key="2">
    <source>
        <dbReference type="Proteomes" id="UP000051952"/>
    </source>
</evidence>
<keyword evidence="1" id="KW-0472">Membrane</keyword>
<dbReference type="EMBL" id="CYKH01001904">
    <property type="protein sequence ID" value="CUG91303.1"/>
    <property type="molecule type" value="Genomic_DNA"/>
</dbReference>
<accession>A0A0S4JIM0</accession>
<keyword evidence="2" id="KW-1185">Reference proteome</keyword>
<name>A0A0S4JIM0_BODSA</name>
<dbReference type="SUPFAM" id="SSF53335">
    <property type="entry name" value="S-adenosyl-L-methionine-dependent methyltransferases"/>
    <property type="match status" value="1"/>
</dbReference>
<dbReference type="AlphaFoldDB" id="A0A0S4JIM0"/>
<dbReference type="Proteomes" id="UP000051952">
    <property type="component" value="Unassembled WGS sequence"/>
</dbReference>
<dbReference type="VEuPathDB" id="TriTrypDB:BSAL_31215"/>
<evidence type="ECO:0000313" key="1">
    <source>
        <dbReference type="EMBL" id="CUG91303.1"/>
    </source>
</evidence>
<dbReference type="InterPro" id="IPR029063">
    <property type="entry name" value="SAM-dependent_MTases_sf"/>
</dbReference>
<proteinExistence type="predicted"/>
<reference evidence="2" key="1">
    <citation type="submission" date="2015-09" db="EMBL/GenBank/DDBJ databases">
        <authorList>
            <consortium name="Pathogen Informatics"/>
        </authorList>
    </citation>
    <scope>NUCLEOTIDE SEQUENCE [LARGE SCALE GENOMIC DNA]</scope>
    <source>
        <strain evidence="2">Lake Konstanz</strain>
    </source>
</reference>
<dbReference type="OrthoDB" id="424754at2759"/>
<keyword evidence="1" id="KW-0812">Transmembrane</keyword>
<protein>
    <submittedName>
        <fullName evidence="1">Transmembrane protein, putative</fullName>
    </submittedName>
</protein>
<organism evidence="1 2">
    <name type="scientific">Bodo saltans</name>
    <name type="common">Flagellated protozoan</name>
    <dbReference type="NCBI Taxonomy" id="75058"/>
    <lineage>
        <taxon>Eukaryota</taxon>
        <taxon>Discoba</taxon>
        <taxon>Euglenozoa</taxon>
        <taxon>Kinetoplastea</taxon>
        <taxon>Metakinetoplastina</taxon>
        <taxon>Eubodonida</taxon>
        <taxon>Bodonidae</taxon>
        <taxon>Bodo</taxon>
    </lineage>
</organism>
<gene>
    <name evidence="1" type="ORF">BSAL_31215</name>
</gene>